<sequence length="125" mass="13324">MSSIHVCRWDSGDSGTADAGEWEGKGVAEVAELAEVIGAVGLAIEEGDGLEGDEGNIRCVGAGPGDGIFRPRREEVEIATFCQNCRLWKAELLIAFPVQEHTITATAAKSWMEITYEGRLSGALD</sequence>
<reference evidence="2 3" key="1">
    <citation type="submission" date="2023-10" db="EMBL/GenBank/DDBJ databases">
        <authorList>
            <person name="Maclean D."/>
            <person name="Macfadyen A."/>
        </authorList>
    </citation>
    <scope>NUCLEOTIDE SEQUENCE [LARGE SCALE GENOMIC DNA]</scope>
</reference>
<organism evidence="2 3">
    <name type="scientific">Coccomyxa viridis</name>
    <dbReference type="NCBI Taxonomy" id="1274662"/>
    <lineage>
        <taxon>Eukaryota</taxon>
        <taxon>Viridiplantae</taxon>
        <taxon>Chlorophyta</taxon>
        <taxon>core chlorophytes</taxon>
        <taxon>Trebouxiophyceae</taxon>
        <taxon>Trebouxiophyceae incertae sedis</taxon>
        <taxon>Coccomyxaceae</taxon>
        <taxon>Coccomyxa</taxon>
    </lineage>
</organism>
<protein>
    <submittedName>
        <fullName evidence="2">Uncharacterized protein</fullName>
    </submittedName>
</protein>
<dbReference type="AlphaFoldDB" id="A0AAV1I400"/>
<proteinExistence type="predicted"/>
<comment type="caution">
    <text evidence="2">The sequence shown here is derived from an EMBL/GenBank/DDBJ whole genome shotgun (WGS) entry which is preliminary data.</text>
</comment>
<feature type="region of interest" description="Disordered" evidence="1">
    <location>
        <begin position="1"/>
        <end position="20"/>
    </location>
</feature>
<dbReference type="Proteomes" id="UP001314263">
    <property type="component" value="Unassembled WGS sequence"/>
</dbReference>
<evidence type="ECO:0000256" key="1">
    <source>
        <dbReference type="SAM" id="MobiDB-lite"/>
    </source>
</evidence>
<accession>A0AAV1I400</accession>
<evidence type="ECO:0000313" key="2">
    <source>
        <dbReference type="EMBL" id="CAK0774528.1"/>
    </source>
</evidence>
<gene>
    <name evidence="2" type="ORF">CVIRNUC_004177</name>
</gene>
<evidence type="ECO:0000313" key="3">
    <source>
        <dbReference type="Proteomes" id="UP001314263"/>
    </source>
</evidence>
<name>A0AAV1I400_9CHLO</name>
<keyword evidence="3" id="KW-1185">Reference proteome</keyword>
<dbReference type="EMBL" id="CAUYUE010000005">
    <property type="protein sequence ID" value="CAK0774528.1"/>
    <property type="molecule type" value="Genomic_DNA"/>
</dbReference>